<feature type="domain" description="TRNA-binding" evidence="4">
    <location>
        <begin position="12"/>
        <end position="114"/>
    </location>
</feature>
<dbReference type="PROSITE" id="PS50886">
    <property type="entry name" value="TRBD"/>
    <property type="match status" value="1"/>
</dbReference>
<dbReference type="Proteomes" id="UP001589709">
    <property type="component" value="Unassembled WGS sequence"/>
</dbReference>
<dbReference type="RefSeq" id="WP_381350232.1">
    <property type="nucleotide sequence ID" value="NZ_JBHMCY010000091.1"/>
</dbReference>
<evidence type="ECO:0000313" key="5">
    <source>
        <dbReference type="EMBL" id="MFB9467107.1"/>
    </source>
</evidence>
<accession>A0ABV5N9X9</accession>
<gene>
    <name evidence="5" type="ORF">ACFF45_31575</name>
</gene>
<proteinExistence type="predicted"/>
<protein>
    <submittedName>
        <fullName evidence="5">tRNA-binding protein</fullName>
    </submittedName>
</protein>
<evidence type="ECO:0000313" key="6">
    <source>
        <dbReference type="Proteomes" id="UP001589709"/>
    </source>
</evidence>
<dbReference type="PANTHER" id="PTHR11586:SF37">
    <property type="entry name" value="TRNA-BINDING DOMAIN-CONTAINING PROTEIN"/>
    <property type="match status" value="1"/>
</dbReference>
<dbReference type="InterPro" id="IPR002547">
    <property type="entry name" value="tRNA-bd_dom"/>
</dbReference>
<dbReference type="Gene3D" id="2.40.50.140">
    <property type="entry name" value="Nucleic acid-binding proteins"/>
    <property type="match status" value="1"/>
</dbReference>
<organism evidence="5 6">
    <name type="scientific">Streptomyces cinereospinus</name>
    <dbReference type="NCBI Taxonomy" id="285561"/>
    <lineage>
        <taxon>Bacteria</taxon>
        <taxon>Bacillati</taxon>
        <taxon>Actinomycetota</taxon>
        <taxon>Actinomycetes</taxon>
        <taxon>Kitasatosporales</taxon>
        <taxon>Streptomycetaceae</taxon>
        <taxon>Streptomyces</taxon>
    </lineage>
</organism>
<name>A0ABV5N9X9_9ACTN</name>
<keyword evidence="2 3" id="KW-0694">RNA-binding</keyword>
<dbReference type="PANTHER" id="PTHR11586">
    <property type="entry name" value="TRNA-AMINOACYLATION COFACTOR ARC1 FAMILY MEMBER"/>
    <property type="match status" value="1"/>
</dbReference>
<dbReference type="InterPro" id="IPR012340">
    <property type="entry name" value="NA-bd_OB-fold"/>
</dbReference>
<dbReference type="EMBL" id="JBHMCY010000091">
    <property type="protein sequence ID" value="MFB9467107.1"/>
    <property type="molecule type" value="Genomic_DNA"/>
</dbReference>
<sequence length="114" mass="12454">MKDRKDRIPADHFFSADLRVGRILDVQDFPEARKPAYRVQVDFGSAGVLWTSAQITNYSSGELKDRLVVGVINLPDKRIAGRTSEFLLLGSYTADGLVHLLSPAPEATPGDVVG</sequence>
<comment type="caution">
    <text evidence="5">The sequence shown here is derived from an EMBL/GenBank/DDBJ whole genome shotgun (WGS) entry which is preliminary data.</text>
</comment>
<evidence type="ECO:0000256" key="1">
    <source>
        <dbReference type="ARBA" id="ARBA00022555"/>
    </source>
</evidence>
<dbReference type="CDD" id="cd02798">
    <property type="entry name" value="tRNA_bind_CsaA"/>
    <property type="match status" value="1"/>
</dbReference>
<keyword evidence="6" id="KW-1185">Reference proteome</keyword>
<dbReference type="Pfam" id="PF01588">
    <property type="entry name" value="tRNA_bind"/>
    <property type="match status" value="1"/>
</dbReference>
<evidence type="ECO:0000256" key="3">
    <source>
        <dbReference type="PROSITE-ProRule" id="PRU00209"/>
    </source>
</evidence>
<dbReference type="SUPFAM" id="SSF50249">
    <property type="entry name" value="Nucleic acid-binding proteins"/>
    <property type="match status" value="1"/>
</dbReference>
<evidence type="ECO:0000259" key="4">
    <source>
        <dbReference type="PROSITE" id="PS50886"/>
    </source>
</evidence>
<dbReference type="InterPro" id="IPR051270">
    <property type="entry name" value="Tyrosine-tRNA_ligase_regulator"/>
</dbReference>
<keyword evidence="1 3" id="KW-0820">tRNA-binding</keyword>
<evidence type="ECO:0000256" key="2">
    <source>
        <dbReference type="ARBA" id="ARBA00022884"/>
    </source>
</evidence>
<reference evidence="5 6" key="1">
    <citation type="submission" date="2024-09" db="EMBL/GenBank/DDBJ databases">
        <authorList>
            <person name="Sun Q."/>
            <person name="Mori K."/>
        </authorList>
    </citation>
    <scope>NUCLEOTIDE SEQUENCE [LARGE SCALE GENOMIC DNA]</scope>
    <source>
        <strain evidence="5 6">JCM 6917</strain>
    </source>
</reference>